<gene>
    <name evidence="2" type="ORF">S01H1_58670</name>
</gene>
<dbReference type="InterPro" id="IPR025874">
    <property type="entry name" value="DZR"/>
</dbReference>
<reference evidence="2" key="1">
    <citation type="journal article" date="2014" name="Front. Microbiol.">
        <title>High frequency of phylogenetically diverse reductive dehalogenase-homologous genes in deep subseafloor sedimentary metagenomes.</title>
        <authorList>
            <person name="Kawai M."/>
            <person name="Futagami T."/>
            <person name="Toyoda A."/>
            <person name="Takaki Y."/>
            <person name="Nishi S."/>
            <person name="Hori S."/>
            <person name="Arai W."/>
            <person name="Tsubouchi T."/>
            <person name="Morono Y."/>
            <person name="Uchiyama I."/>
            <person name="Ito T."/>
            <person name="Fujiyama A."/>
            <person name="Inagaki F."/>
            <person name="Takami H."/>
        </authorList>
    </citation>
    <scope>NUCLEOTIDE SEQUENCE</scope>
    <source>
        <strain evidence="2">Expedition CK06-06</strain>
    </source>
</reference>
<sequence length="222" mass="25756">PEPLWPVLKKAACFDPRRRYADAVTLHRALESAFARVEERRPLRRRSPRRLTVPRPSPLAIQAELFRRRHGGPLGMRYRCFRCDGPIAESMQHCPWCGTADNSFRHISAYPLICPECERGVRPEWTACPWCYAGRLAGNGRPLRADPKAERNCSRRGCTGRLQPFMRYCPVCKQKPRRIWSHPELSDRCPRCRWPVSREFWRLCAWCGRREPGAGAFVAASR</sequence>
<evidence type="ECO:0000313" key="2">
    <source>
        <dbReference type="EMBL" id="GAG21421.1"/>
    </source>
</evidence>
<dbReference type="Pfam" id="PF12773">
    <property type="entry name" value="DZR"/>
    <property type="match status" value="1"/>
</dbReference>
<feature type="non-terminal residue" evidence="2">
    <location>
        <position position="1"/>
    </location>
</feature>
<comment type="caution">
    <text evidence="2">The sequence shown here is derived from an EMBL/GenBank/DDBJ whole genome shotgun (WGS) entry which is preliminary data.</text>
</comment>
<protein>
    <recommendedName>
        <fullName evidence="1">DZANK-type domain-containing protein</fullName>
    </recommendedName>
</protein>
<name>X0X8Y9_9ZZZZ</name>
<organism evidence="2">
    <name type="scientific">marine sediment metagenome</name>
    <dbReference type="NCBI Taxonomy" id="412755"/>
    <lineage>
        <taxon>unclassified sequences</taxon>
        <taxon>metagenomes</taxon>
        <taxon>ecological metagenomes</taxon>
    </lineage>
</organism>
<accession>X0X8Y9</accession>
<dbReference type="AlphaFoldDB" id="X0X8Y9"/>
<evidence type="ECO:0000259" key="1">
    <source>
        <dbReference type="Pfam" id="PF12773"/>
    </source>
</evidence>
<proteinExistence type="predicted"/>
<dbReference type="EMBL" id="BARS01038333">
    <property type="protein sequence ID" value="GAG21421.1"/>
    <property type="molecule type" value="Genomic_DNA"/>
</dbReference>
<feature type="domain" description="DZANK-type" evidence="1">
    <location>
        <begin position="80"/>
        <end position="131"/>
    </location>
</feature>